<feature type="region of interest" description="Disordered" evidence="1">
    <location>
        <begin position="1"/>
        <end position="27"/>
    </location>
</feature>
<evidence type="ECO:0000313" key="5">
    <source>
        <dbReference type="Proteomes" id="UP000619486"/>
    </source>
</evidence>
<dbReference type="Proteomes" id="UP000619486">
    <property type="component" value="Unassembled WGS sequence"/>
</dbReference>
<sequence length="240" mass="26394">MQRCIAMGGGEGNTGGMPGGRLTQEDRRRIATGLAEGLSYAEIARRIDRPTSTISREIGRNGGPAGYRPQQAHRATAQRARRGTPAPPRADGSPGGRIEEEIIELAVRSGLPRMTARVHVDLLLSENGRRTAAELTQRLQVSPASVSLAVNFLVEQGYVRRERDPRRRRDIYVVDDEAWYHSIVISTRQTLESAQAAMAAAETYGPDSPVGQRLAKAGTFLERVVHDMLTSADRWRTLLK</sequence>
<comment type="caution">
    <text evidence="4">The sequence shown here is derived from an EMBL/GenBank/DDBJ whole genome shotgun (WGS) entry which is preliminary data.</text>
</comment>
<feature type="compositionally biased region" description="Low complexity" evidence="1">
    <location>
        <begin position="68"/>
        <end position="78"/>
    </location>
</feature>
<dbReference type="InterPro" id="IPR036390">
    <property type="entry name" value="WH_DNA-bd_sf"/>
</dbReference>
<dbReference type="GO" id="GO:0003700">
    <property type="term" value="F:DNA-binding transcription factor activity"/>
    <property type="evidence" value="ECO:0007669"/>
    <property type="project" value="InterPro"/>
</dbReference>
<dbReference type="Pfam" id="PF12802">
    <property type="entry name" value="MarR_2"/>
    <property type="match status" value="1"/>
</dbReference>
<dbReference type="SUPFAM" id="SSF46785">
    <property type="entry name" value="Winged helix' DNA-binding domain"/>
    <property type="match status" value="1"/>
</dbReference>
<dbReference type="InterPro" id="IPR000835">
    <property type="entry name" value="HTH_MarR-typ"/>
</dbReference>
<dbReference type="GO" id="GO:0004803">
    <property type="term" value="F:transposase activity"/>
    <property type="evidence" value="ECO:0007669"/>
    <property type="project" value="TreeGrafter"/>
</dbReference>
<evidence type="ECO:0000256" key="1">
    <source>
        <dbReference type="SAM" id="MobiDB-lite"/>
    </source>
</evidence>
<reference evidence="4" key="1">
    <citation type="journal article" date="2014" name="Int. J. Syst. Evol. Microbiol.">
        <title>Complete genome sequence of Corynebacterium casei LMG S-19264T (=DSM 44701T), isolated from a smear-ripened cheese.</title>
        <authorList>
            <consortium name="US DOE Joint Genome Institute (JGI-PGF)"/>
            <person name="Walter F."/>
            <person name="Albersmeier A."/>
            <person name="Kalinowski J."/>
            <person name="Ruckert C."/>
        </authorList>
    </citation>
    <scope>NUCLEOTIDE SEQUENCE</scope>
    <source>
        <strain evidence="4">JCM 3172</strain>
    </source>
</reference>
<dbReference type="InterPro" id="IPR025246">
    <property type="entry name" value="IS30-like_HTH"/>
</dbReference>
<reference evidence="4" key="2">
    <citation type="submission" date="2020-09" db="EMBL/GenBank/DDBJ databases">
        <authorList>
            <person name="Sun Q."/>
            <person name="Ohkuma M."/>
        </authorList>
    </citation>
    <scope>NUCLEOTIDE SEQUENCE</scope>
    <source>
        <strain evidence="4">JCM 3172</strain>
    </source>
</reference>
<feature type="domain" description="Transposase IS30-like HTH" evidence="3">
    <location>
        <begin position="21"/>
        <end position="61"/>
    </location>
</feature>
<organism evidence="4 5">
    <name type="scientific">Streptomyces purpureus</name>
    <dbReference type="NCBI Taxonomy" id="1951"/>
    <lineage>
        <taxon>Bacteria</taxon>
        <taxon>Bacillati</taxon>
        <taxon>Actinomycetota</taxon>
        <taxon>Actinomycetes</taxon>
        <taxon>Kitasatosporales</taxon>
        <taxon>Streptomycetaceae</taxon>
        <taxon>Streptomyces</taxon>
    </lineage>
</organism>
<evidence type="ECO:0000313" key="4">
    <source>
        <dbReference type="EMBL" id="GGT58327.1"/>
    </source>
</evidence>
<protein>
    <submittedName>
        <fullName evidence="4">MarR family transcriptional regulator</fullName>
    </submittedName>
</protein>
<dbReference type="Gene3D" id="1.10.10.10">
    <property type="entry name" value="Winged helix-like DNA-binding domain superfamily/Winged helix DNA-binding domain"/>
    <property type="match status" value="1"/>
</dbReference>
<dbReference type="EMBL" id="BMQQ01000032">
    <property type="protein sequence ID" value="GGT58327.1"/>
    <property type="molecule type" value="Genomic_DNA"/>
</dbReference>
<evidence type="ECO:0000259" key="3">
    <source>
        <dbReference type="Pfam" id="PF13936"/>
    </source>
</evidence>
<gene>
    <name evidence="4" type="ORF">GCM10014713_59970</name>
</gene>
<dbReference type="InterPro" id="IPR051917">
    <property type="entry name" value="Transposase-Integrase"/>
</dbReference>
<dbReference type="GO" id="GO:0005829">
    <property type="term" value="C:cytosol"/>
    <property type="evidence" value="ECO:0007669"/>
    <property type="project" value="TreeGrafter"/>
</dbReference>
<feature type="region of interest" description="Disordered" evidence="1">
    <location>
        <begin position="54"/>
        <end position="98"/>
    </location>
</feature>
<feature type="compositionally biased region" description="Gly residues" evidence="1">
    <location>
        <begin position="7"/>
        <end position="19"/>
    </location>
</feature>
<accession>A0A918LVH9</accession>
<evidence type="ECO:0000259" key="2">
    <source>
        <dbReference type="Pfam" id="PF12802"/>
    </source>
</evidence>
<dbReference type="AlphaFoldDB" id="A0A918LVH9"/>
<dbReference type="GO" id="GO:0032196">
    <property type="term" value="P:transposition"/>
    <property type="evidence" value="ECO:0007669"/>
    <property type="project" value="TreeGrafter"/>
</dbReference>
<dbReference type="Pfam" id="PF13936">
    <property type="entry name" value="HTH_38"/>
    <property type="match status" value="1"/>
</dbReference>
<feature type="domain" description="HTH marR-type" evidence="2">
    <location>
        <begin position="123"/>
        <end position="169"/>
    </location>
</feature>
<name>A0A918LVH9_9ACTN</name>
<proteinExistence type="predicted"/>
<dbReference type="InterPro" id="IPR036388">
    <property type="entry name" value="WH-like_DNA-bd_sf"/>
</dbReference>
<dbReference type="PANTHER" id="PTHR10948:SF23">
    <property type="entry name" value="TRANSPOSASE INSI FOR INSERTION SEQUENCE ELEMENT IS30A-RELATED"/>
    <property type="match status" value="1"/>
</dbReference>
<dbReference type="PANTHER" id="PTHR10948">
    <property type="entry name" value="TRANSPOSASE"/>
    <property type="match status" value="1"/>
</dbReference>
<keyword evidence="5" id="KW-1185">Reference proteome</keyword>